<protein>
    <submittedName>
        <fullName evidence="2">Uncharacterized protein</fullName>
    </submittedName>
</protein>
<evidence type="ECO:0000313" key="2">
    <source>
        <dbReference type="EMBL" id="KAJ4489460.1"/>
    </source>
</evidence>
<feature type="region of interest" description="Disordered" evidence="1">
    <location>
        <begin position="127"/>
        <end position="157"/>
    </location>
</feature>
<feature type="compositionally biased region" description="Low complexity" evidence="1">
    <location>
        <begin position="139"/>
        <end position="157"/>
    </location>
</feature>
<sequence length="426" mass="47240">MLLQNDFESCLASLDSPVLLHLNPTSRRPRSPSPSTRSIVLSSSRPRSDSFRRPYTRSPLGELPLPDNVPTRPRSSSRASSFSGSLIIHHESRYSMRPSISNSFHALPPILSGSSVHFNFQSLMISSGKTPRSRRASRLSENPPALPLLPSLSQPLFPPAAETAQKDLFQMPSLRHPNSPYVPWDSPMRRQIFPPLTTESSESLASHSECFRSGARAHEPLNISDDDHKLVRVSRGIRKVHRTVKHVAGVAKRMFMRQKHAQASSVPPLTINTHTSDHGVHPPAYPPSPGVASLDSSNTRSLALWLDAKHQEILDWDADSRHFMSLEDYERRGSWINLAGERTFVCSLPGCSIHSRLSNAVTSFELEPDTLCCEQRADEQNEQANTGSGRASHDSDKTAISEILLDQKTKDFSRTTLLVQTSTCGP</sequence>
<name>A0A9W9DY76_9AGAR</name>
<reference evidence="2" key="1">
    <citation type="submission" date="2022-08" db="EMBL/GenBank/DDBJ databases">
        <authorList>
            <consortium name="DOE Joint Genome Institute"/>
            <person name="Min B."/>
            <person name="Riley R."/>
            <person name="Sierra-Patev S."/>
            <person name="Naranjo-Ortiz M."/>
            <person name="Looney B."/>
            <person name="Konkel Z."/>
            <person name="Slot J.C."/>
            <person name="Sakamoto Y."/>
            <person name="Steenwyk J.L."/>
            <person name="Rokas A."/>
            <person name="Carro J."/>
            <person name="Camarero S."/>
            <person name="Ferreira P."/>
            <person name="Molpeceres G."/>
            <person name="Ruiz-Duenas F.J."/>
            <person name="Serrano A."/>
            <person name="Henrissat B."/>
            <person name="Drula E."/>
            <person name="Hughes K.W."/>
            <person name="Mata J.L."/>
            <person name="Ishikawa N.K."/>
            <person name="Vargas-Isla R."/>
            <person name="Ushijima S."/>
            <person name="Smith C.A."/>
            <person name="Ahrendt S."/>
            <person name="Andreopoulos W."/>
            <person name="He G."/>
            <person name="Labutti K."/>
            <person name="Lipzen A."/>
            <person name="Ng V."/>
            <person name="Sandor L."/>
            <person name="Barry K."/>
            <person name="Martinez A.T."/>
            <person name="Xiao Y."/>
            <person name="Gibbons J.G."/>
            <person name="Terashima K."/>
            <person name="Hibbett D.S."/>
            <person name="Grigoriev I.V."/>
        </authorList>
    </citation>
    <scope>NUCLEOTIDE SEQUENCE</scope>
    <source>
        <strain evidence="2">Sp2 HRB7682 ss15</strain>
    </source>
</reference>
<dbReference type="Proteomes" id="UP001150238">
    <property type="component" value="Unassembled WGS sequence"/>
</dbReference>
<comment type="caution">
    <text evidence="2">The sequence shown here is derived from an EMBL/GenBank/DDBJ whole genome shotgun (WGS) entry which is preliminary data.</text>
</comment>
<dbReference type="EMBL" id="JANVFS010000007">
    <property type="protein sequence ID" value="KAJ4489460.1"/>
    <property type="molecule type" value="Genomic_DNA"/>
</dbReference>
<feature type="region of interest" description="Disordered" evidence="1">
    <location>
        <begin position="21"/>
        <end position="82"/>
    </location>
</feature>
<reference evidence="2" key="2">
    <citation type="journal article" date="2023" name="Proc. Natl. Acad. Sci. U.S.A.">
        <title>A global phylogenomic analysis of the shiitake genus Lentinula.</title>
        <authorList>
            <person name="Sierra-Patev S."/>
            <person name="Min B."/>
            <person name="Naranjo-Ortiz M."/>
            <person name="Looney B."/>
            <person name="Konkel Z."/>
            <person name="Slot J.C."/>
            <person name="Sakamoto Y."/>
            <person name="Steenwyk J.L."/>
            <person name="Rokas A."/>
            <person name="Carro J."/>
            <person name="Camarero S."/>
            <person name="Ferreira P."/>
            <person name="Molpeceres G."/>
            <person name="Ruiz-Duenas F.J."/>
            <person name="Serrano A."/>
            <person name="Henrissat B."/>
            <person name="Drula E."/>
            <person name="Hughes K.W."/>
            <person name="Mata J.L."/>
            <person name="Ishikawa N.K."/>
            <person name="Vargas-Isla R."/>
            <person name="Ushijima S."/>
            <person name="Smith C.A."/>
            <person name="Donoghue J."/>
            <person name="Ahrendt S."/>
            <person name="Andreopoulos W."/>
            <person name="He G."/>
            <person name="LaButti K."/>
            <person name="Lipzen A."/>
            <person name="Ng V."/>
            <person name="Riley R."/>
            <person name="Sandor L."/>
            <person name="Barry K."/>
            <person name="Martinez A.T."/>
            <person name="Xiao Y."/>
            <person name="Gibbons J.G."/>
            <person name="Terashima K."/>
            <person name="Grigoriev I.V."/>
            <person name="Hibbett D."/>
        </authorList>
    </citation>
    <scope>NUCLEOTIDE SEQUENCE</scope>
    <source>
        <strain evidence="2">Sp2 HRB7682 ss15</strain>
    </source>
</reference>
<dbReference type="AlphaFoldDB" id="A0A9W9DY76"/>
<gene>
    <name evidence="2" type="ORF">C8J55DRAFT_505155</name>
</gene>
<organism evidence="2 3">
    <name type="scientific">Lentinula lateritia</name>
    <dbReference type="NCBI Taxonomy" id="40482"/>
    <lineage>
        <taxon>Eukaryota</taxon>
        <taxon>Fungi</taxon>
        <taxon>Dikarya</taxon>
        <taxon>Basidiomycota</taxon>
        <taxon>Agaricomycotina</taxon>
        <taxon>Agaricomycetes</taxon>
        <taxon>Agaricomycetidae</taxon>
        <taxon>Agaricales</taxon>
        <taxon>Marasmiineae</taxon>
        <taxon>Omphalotaceae</taxon>
        <taxon>Lentinula</taxon>
    </lineage>
</organism>
<evidence type="ECO:0000313" key="3">
    <source>
        <dbReference type="Proteomes" id="UP001150238"/>
    </source>
</evidence>
<feature type="compositionally biased region" description="Low complexity" evidence="1">
    <location>
        <begin position="72"/>
        <end position="82"/>
    </location>
</feature>
<proteinExistence type="predicted"/>
<feature type="compositionally biased region" description="Low complexity" evidence="1">
    <location>
        <begin position="33"/>
        <end position="45"/>
    </location>
</feature>
<accession>A0A9W9DY76</accession>
<evidence type="ECO:0000256" key="1">
    <source>
        <dbReference type="SAM" id="MobiDB-lite"/>
    </source>
</evidence>